<sequence>MKTRLLTLLSAVLAATFTMSACNTVEGVGKDVERGGEKLQDSAEDTKKKM</sequence>
<comment type="similarity">
    <text evidence="1">Belongs to the EcnA/EcnB lipoprotein family.</text>
</comment>
<dbReference type="GO" id="GO:0016020">
    <property type="term" value="C:membrane"/>
    <property type="evidence" value="ECO:0007669"/>
    <property type="project" value="InterPro"/>
</dbReference>
<dbReference type="OrthoDB" id="9181810at2"/>
<evidence type="ECO:0000313" key="9">
    <source>
        <dbReference type="EMBL" id="AKJ27012.1"/>
    </source>
</evidence>
<evidence type="ECO:0000256" key="5">
    <source>
        <dbReference type="ARBA" id="ARBA00023139"/>
    </source>
</evidence>
<dbReference type="AlphaFoldDB" id="A0A0G3BCG7"/>
<evidence type="ECO:0000256" key="6">
    <source>
        <dbReference type="ARBA" id="ARBA00023288"/>
    </source>
</evidence>
<dbReference type="Pfam" id="PF08085">
    <property type="entry name" value="Entericidin"/>
    <property type="match status" value="1"/>
</dbReference>
<evidence type="ECO:0000256" key="3">
    <source>
        <dbReference type="ARBA" id="ARBA00022729"/>
    </source>
</evidence>
<feature type="signal peptide" evidence="8">
    <location>
        <begin position="1"/>
        <end position="21"/>
    </location>
</feature>
<evidence type="ECO:0000256" key="2">
    <source>
        <dbReference type="ARBA" id="ARBA00022475"/>
    </source>
</evidence>
<evidence type="ECO:0000313" key="10">
    <source>
        <dbReference type="Proteomes" id="UP000035352"/>
    </source>
</evidence>
<organism evidence="9 10">
    <name type="scientific">Caldimonas brevitalea</name>
    <dbReference type="NCBI Taxonomy" id="413882"/>
    <lineage>
        <taxon>Bacteria</taxon>
        <taxon>Pseudomonadati</taxon>
        <taxon>Pseudomonadota</taxon>
        <taxon>Betaproteobacteria</taxon>
        <taxon>Burkholderiales</taxon>
        <taxon>Sphaerotilaceae</taxon>
        <taxon>Caldimonas</taxon>
    </lineage>
</organism>
<dbReference type="PROSITE" id="PS51257">
    <property type="entry name" value="PROKAR_LIPOPROTEIN"/>
    <property type="match status" value="1"/>
</dbReference>
<dbReference type="Proteomes" id="UP000035352">
    <property type="component" value="Chromosome"/>
</dbReference>
<reference evidence="9 10" key="1">
    <citation type="submission" date="2015-05" db="EMBL/GenBank/DDBJ databases">
        <authorList>
            <person name="Tang B."/>
            <person name="Yu Y."/>
        </authorList>
    </citation>
    <scope>NUCLEOTIDE SEQUENCE [LARGE SCALE GENOMIC DNA]</scope>
    <source>
        <strain evidence="9 10">DSM 7029</strain>
    </source>
</reference>
<protein>
    <recommendedName>
        <fullName evidence="11">Entericidin</fullName>
    </recommendedName>
</protein>
<evidence type="ECO:0000256" key="4">
    <source>
        <dbReference type="ARBA" id="ARBA00023136"/>
    </source>
</evidence>
<evidence type="ECO:0008006" key="11">
    <source>
        <dbReference type="Google" id="ProtNLM"/>
    </source>
</evidence>
<feature type="chain" id="PRO_5005183874" description="Entericidin" evidence="8">
    <location>
        <begin position="22"/>
        <end position="50"/>
    </location>
</feature>
<dbReference type="PATRIC" id="fig|413882.6.peg.334"/>
<proteinExistence type="inferred from homology"/>
<keyword evidence="6" id="KW-0449">Lipoprotein</keyword>
<dbReference type="KEGG" id="pbh:AAW51_0321"/>
<gene>
    <name evidence="9" type="ORF">AAW51_0321</name>
</gene>
<dbReference type="RefSeq" id="WP_053013240.1">
    <property type="nucleotide sequence ID" value="NZ_CP011371.1"/>
</dbReference>
<keyword evidence="5" id="KW-0564">Palmitate</keyword>
<keyword evidence="3 8" id="KW-0732">Signal</keyword>
<evidence type="ECO:0000256" key="8">
    <source>
        <dbReference type="SAM" id="SignalP"/>
    </source>
</evidence>
<name>A0A0G3BCG7_9BURK</name>
<dbReference type="InterPro" id="IPR012556">
    <property type="entry name" value="Entericidin"/>
</dbReference>
<dbReference type="GO" id="GO:0009636">
    <property type="term" value="P:response to toxic substance"/>
    <property type="evidence" value="ECO:0007669"/>
    <property type="project" value="InterPro"/>
</dbReference>
<accession>A0A0G3BCG7</accession>
<evidence type="ECO:0000256" key="7">
    <source>
        <dbReference type="SAM" id="MobiDB-lite"/>
    </source>
</evidence>
<keyword evidence="10" id="KW-1185">Reference proteome</keyword>
<dbReference type="EMBL" id="CP011371">
    <property type="protein sequence ID" value="AKJ27012.1"/>
    <property type="molecule type" value="Genomic_DNA"/>
</dbReference>
<keyword evidence="2" id="KW-1003">Cell membrane</keyword>
<keyword evidence="4" id="KW-0472">Membrane</keyword>
<feature type="region of interest" description="Disordered" evidence="7">
    <location>
        <begin position="28"/>
        <end position="50"/>
    </location>
</feature>
<evidence type="ECO:0000256" key="1">
    <source>
        <dbReference type="ARBA" id="ARBA00010296"/>
    </source>
</evidence>
<dbReference type="STRING" id="413882.AAW51_0321"/>